<evidence type="ECO:0000313" key="3">
    <source>
        <dbReference type="Proteomes" id="UP000655225"/>
    </source>
</evidence>
<accession>A0A834ZVZ0</accession>
<feature type="compositionally biased region" description="Low complexity" evidence="1">
    <location>
        <begin position="57"/>
        <end position="78"/>
    </location>
</feature>
<evidence type="ECO:0000313" key="2">
    <source>
        <dbReference type="EMBL" id="KAF8409687.1"/>
    </source>
</evidence>
<dbReference type="Proteomes" id="UP000655225">
    <property type="component" value="Unassembled WGS sequence"/>
</dbReference>
<dbReference type="EMBL" id="JABCRI010000003">
    <property type="protein sequence ID" value="KAF8409687.1"/>
    <property type="molecule type" value="Genomic_DNA"/>
</dbReference>
<gene>
    <name evidence="2" type="ORF">HHK36_005766</name>
</gene>
<name>A0A834ZVZ0_TETSI</name>
<sequence>MVLEYFGIPCTNLDSQSSESLGTSDTNIHMNSDIVVNVVESFSAGILDSIHVPKNDTPPSSISTTGSPSASISASSESFCDTLGASKSPKQDLVSPLKEEGADVGEAETDSSVREPSNPFSQFVLSVNIEQEKTVVQQEIVDMYMKSMQQFTESLTKMKLPMDTKNGHTTSGNLSSDKELEALKGTGSRVFCRSRAFFRTSV</sequence>
<feature type="region of interest" description="Disordered" evidence="1">
    <location>
        <begin position="53"/>
        <end position="117"/>
    </location>
</feature>
<reference evidence="2 3" key="1">
    <citation type="submission" date="2020-04" db="EMBL/GenBank/DDBJ databases">
        <title>Plant Genome Project.</title>
        <authorList>
            <person name="Zhang R.-G."/>
        </authorList>
    </citation>
    <scope>NUCLEOTIDE SEQUENCE [LARGE SCALE GENOMIC DNA]</scope>
    <source>
        <strain evidence="2">YNK0</strain>
        <tissue evidence="2">Leaf</tissue>
    </source>
</reference>
<dbReference type="PANTHER" id="PTHR31208:SF2">
    <property type="entry name" value="DOMAIN-CONTAINING PROTEIN, PUTATIVE, EXPRESSED-RELATED"/>
    <property type="match status" value="1"/>
</dbReference>
<dbReference type="OrthoDB" id="270970at2759"/>
<protein>
    <submittedName>
        <fullName evidence="2">Uncharacterized protein</fullName>
    </submittedName>
</protein>
<organism evidence="2 3">
    <name type="scientific">Tetracentron sinense</name>
    <name type="common">Spur-leaf</name>
    <dbReference type="NCBI Taxonomy" id="13715"/>
    <lineage>
        <taxon>Eukaryota</taxon>
        <taxon>Viridiplantae</taxon>
        <taxon>Streptophyta</taxon>
        <taxon>Embryophyta</taxon>
        <taxon>Tracheophyta</taxon>
        <taxon>Spermatophyta</taxon>
        <taxon>Magnoliopsida</taxon>
        <taxon>Trochodendrales</taxon>
        <taxon>Trochodendraceae</taxon>
        <taxon>Tetracentron</taxon>
    </lineage>
</organism>
<dbReference type="PANTHER" id="PTHR31208">
    <property type="entry name" value="EXPRESSED PROTEIN"/>
    <property type="match status" value="1"/>
</dbReference>
<proteinExistence type="predicted"/>
<evidence type="ECO:0000256" key="1">
    <source>
        <dbReference type="SAM" id="MobiDB-lite"/>
    </source>
</evidence>
<dbReference type="AlphaFoldDB" id="A0A834ZVZ0"/>
<keyword evidence="3" id="KW-1185">Reference proteome</keyword>
<comment type="caution">
    <text evidence="2">The sequence shown here is derived from an EMBL/GenBank/DDBJ whole genome shotgun (WGS) entry which is preliminary data.</text>
</comment>